<gene>
    <name evidence="1" type="ORF">DFP72DRAFT_2401</name>
</gene>
<dbReference type="Gene3D" id="3.40.50.1240">
    <property type="entry name" value="Phosphoglycerate mutase-like"/>
    <property type="match status" value="1"/>
</dbReference>
<dbReference type="CDD" id="cd07067">
    <property type="entry name" value="HP_PGM_like"/>
    <property type="match status" value="1"/>
</dbReference>
<proteinExistence type="predicted"/>
<dbReference type="InterPro" id="IPR029033">
    <property type="entry name" value="His_PPase_superfam"/>
</dbReference>
<organism evidence="1 2">
    <name type="scientific">Ephemerocybe angulata</name>
    <dbReference type="NCBI Taxonomy" id="980116"/>
    <lineage>
        <taxon>Eukaryota</taxon>
        <taxon>Fungi</taxon>
        <taxon>Dikarya</taxon>
        <taxon>Basidiomycota</taxon>
        <taxon>Agaricomycotina</taxon>
        <taxon>Agaricomycetes</taxon>
        <taxon>Agaricomycetidae</taxon>
        <taxon>Agaricales</taxon>
        <taxon>Agaricineae</taxon>
        <taxon>Psathyrellaceae</taxon>
        <taxon>Ephemerocybe</taxon>
    </lineage>
</organism>
<dbReference type="AlphaFoldDB" id="A0A8H6IJB4"/>
<dbReference type="Proteomes" id="UP000521943">
    <property type="component" value="Unassembled WGS sequence"/>
</dbReference>
<dbReference type="EMBL" id="JACGCI010000001">
    <property type="protein sequence ID" value="KAF6765954.1"/>
    <property type="molecule type" value="Genomic_DNA"/>
</dbReference>
<evidence type="ECO:0000313" key="2">
    <source>
        <dbReference type="Proteomes" id="UP000521943"/>
    </source>
</evidence>
<evidence type="ECO:0000313" key="1">
    <source>
        <dbReference type="EMBL" id="KAF6765954.1"/>
    </source>
</evidence>
<dbReference type="InterPro" id="IPR051710">
    <property type="entry name" value="Phosphatase_SH3-domain"/>
</dbReference>
<keyword evidence="2" id="KW-1185">Reference proteome</keyword>
<dbReference type="Pfam" id="PF00300">
    <property type="entry name" value="His_Phos_1"/>
    <property type="match status" value="1"/>
</dbReference>
<dbReference type="PANTHER" id="PTHR16469:SF51">
    <property type="entry name" value="TRANSCRIPTION FACTOR TAU 55 KDA SUBUNIT"/>
    <property type="match status" value="1"/>
</dbReference>
<dbReference type="OrthoDB" id="414418at2759"/>
<name>A0A8H6IJB4_9AGAR</name>
<accession>A0A8H6IJB4</accession>
<dbReference type="InterPro" id="IPR013078">
    <property type="entry name" value="His_Pase_superF_clade-1"/>
</dbReference>
<comment type="caution">
    <text evidence="1">The sequence shown here is derived from an EMBL/GenBank/DDBJ whole genome shotgun (WGS) entry which is preliminary data.</text>
</comment>
<dbReference type="PANTHER" id="PTHR16469">
    <property type="entry name" value="UBIQUITIN-ASSOCIATED AND SH3 DOMAIN-CONTAINING BA-RELATED"/>
    <property type="match status" value="1"/>
</dbReference>
<reference evidence="1 2" key="1">
    <citation type="submission" date="2020-07" db="EMBL/GenBank/DDBJ databases">
        <title>Comparative genomics of pyrophilous fungi reveals a link between fire events and developmental genes.</title>
        <authorList>
            <consortium name="DOE Joint Genome Institute"/>
            <person name="Steindorff A.S."/>
            <person name="Carver A."/>
            <person name="Calhoun S."/>
            <person name="Stillman K."/>
            <person name="Liu H."/>
            <person name="Lipzen A."/>
            <person name="Pangilinan J."/>
            <person name="Labutti K."/>
            <person name="Bruns T.D."/>
            <person name="Grigoriev I.V."/>
        </authorList>
    </citation>
    <scope>NUCLEOTIDE SEQUENCE [LARGE SCALE GENOMIC DNA]</scope>
    <source>
        <strain evidence="1 2">CBS 144469</strain>
    </source>
</reference>
<protein>
    <submittedName>
        <fullName evidence="1">Histidine phosphatase superfamily</fullName>
    </submittedName>
</protein>
<sequence>MVMEKIYVARHGFRLNWINSTWKSVTGLPRDPPLAAFGEAQAQELADYFLSLPEDQRPTAIFSSPFYRCLQTSQPTAKALGLPIHIEHAIGEWYSPVVPNTGLLHPRPGPPSSLVQYFPEIDTTAWPSSLWYPSRKGETIEELHDRVAGFLALLPKALARRPDIDARRVLFVSHAATAIALVRQLLGDKELPLKYGCCALSELELKEGASGEQPLGAYAAVKLADGGHMKEGAAREWGFSDVEVEKGRVVEDPGEPGSDVEEDFPVGPQMHILSNL</sequence>
<dbReference type="SMART" id="SM00855">
    <property type="entry name" value="PGAM"/>
    <property type="match status" value="1"/>
</dbReference>
<dbReference type="SUPFAM" id="SSF53254">
    <property type="entry name" value="Phosphoglycerate mutase-like"/>
    <property type="match status" value="1"/>
</dbReference>